<sequence>MEVVDDTDAIIIAGGDGALSEAVTGLLRRPDQERIAKLAIGIAPIGKTNTIARRLFGSQLTNVQFIGEAMMAAIRDQRRAFDVIHIEGNQGKPVYALAELQWGPLREAKERASKYWYLGPLKRRATYVISVMKEWPQYVRAKLSYVLPCEGCSKCYVAPPPPPPLRWWQSILRTESNKERS</sequence>
<dbReference type="InterPro" id="IPR017438">
    <property type="entry name" value="ATP-NAD_kinase_N"/>
</dbReference>
<evidence type="ECO:0000256" key="25">
    <source>
        <dbReference type="ARBA" id="ARBA00030553"/>
    </source>
</evidence>
<evidence type="ECO:0000256" key="9">
    <source>
        <dbReference type="ARBA" id="ARBA00022792"/>
    </source>
</evidence>
<evidence type="ECO:0000256" key="21">
    <source>
        <dbReference type="ARBA" id="ARBA00025749"/>
    </source>
</evidence>
<keyword evidence="11" id="KW-0443">Lipid metabolism</keyword>
<evidence type="ECO:0000256" key="6">
    <source>
        <dbReference type="ARBA" id="ARBA00022679"/>
    </source>
</evidence>
<evidence type="ECO:0000256" key="3">
    <source>
        <dbReference type="ARBA" id="ARBA00004637"/>
    </source>
</evidence>
<keyword evidence="9" id="KW-0999">Mitochondrion inner membrane</keyword>
<keyword evidence="8" id="KW-0418">Kinase</keyword>
<evidence type="ECO:0000256" key="7">
    <source>
        <dbReference type="ARBA" id="ARBA00022741"/>
    </source>
</evidence>
<keyword evidence="10" id="KW-0067">ATP-binding</keyword>
<comment type="catalytic activity">
    <reaction evidence="17">
        <text>1-(9Z-octadecenoyl)-sn-glycerol + ATP = 1-(9Z-octadecenoyl)-sn-glycero-3-phosphate + ADP + H(+)</text>
        <dbReference type="Rhea" id="RHEA:41079"/>
        <dbReference type="ChEBI" id="CHEBI:15378"/>
        <dbReference type="ChEBI" id="CHEBI:30616"/>
        <dbReference type="ChEBI" id="CHEBI:74544"/>
        <dbReference type="ChEBI" id="CHEBI:75757"/>
        <dbReference type="ChEBI" id="CHEBI:456216"/>
    </reaction>
    <physiologicalReaction direction="left-to-right" evidence="17">
        <dbReference type="Rhea" id="RHEA:41080"/>
    </physiologicalReaction>
</comment>
<dbReference type="InterPro" id="IPR016064">
    <property type="entry name" value="NAD/diacylglycerol_kinase_sf"/>
</dbReference>
<gene>
    <name evidence="32" type="primary">LOC106805065</name>
</gene>
<comment type="pathway">
    <text evidence="4">Lipid metabolism; glycerolipid metabolism.</text>
</comment>
<dbReference type="InterPro" id="IPR050187">
    <property type="entry name" value="Lipid_Phosphate_FormReg"/>
</dbReference>
<keyword evidence="6" id="KW-0808">Transferase</keyword>
<dbReference type="EC" id="2.7.1.107" evidence="5"/>
<dbReference type="Proteomes" id="UP000695022">
    <property type="component" value="Unplaced"/>
</dbReference>
<comment type="catalytic activity">
    <reaction evidence="19">
        <text>2-(5Z,8Z,11Z,14Z-eicosatetraenoyl)-glycerol + ATP = 2-(5Z,8Z,11Z,14Z-eicosatetraenoyl)-sn-glycero-3-phosphate + ADP + H(+)</text>
        <dbReference type="Rhea" id="RHEA:43316"/>
        <dbReference type="ChEBI" id="CHEBI:15378"/>
        <dbReference type="ChEBI" id="CHEBI:30616"/>
        <dbReference type="ChEBI" id="CHEBI:52392"/>
        <dbReference type="ChEBI" id="CHEBI:78209"/>
        <dbReference type="ChEBI" id="CHEBI:456216"/>
    </reaction>
    <physiologicalReaction direction="left-to-right" evidence="19">
        <dbReference type="Rhea" id="RHEA:43317"/>
    </physiologicalReaction>
</comment>
<organism evidence="31 32">
    <name type="scientific">Priapulus caudatus</name>
    <name type="common">Priapulid worm</name>
    <dbReference type="NCBI Taxonomy" id="37621"/>
    <lineage>
        <taxon>Eukaryota</taxon>
        <taxon>Metazoa</taxon>
        <taxon>Ecdysozoa</taxon>
        <taxon>Scalidophora</taxon>
        <taxon>Priapulida</taxon>
        <taxon>Priapulimorpha</taxon>
        <taxon>Priapulimorphida</taxon>
        <taxon>Priapulidae</taxon>
        <taxon>Priapulus</taxon>
    </lineage>
</organism>
<dbReference type="GeneID" id="106805065"/>
<dbReference type="EC" id="2.7.1.94" evidence="23"/>
<evidence type="ECO:0000313" key="31">
    <source>
        <dbReference type="Proteomes" id="UP000695022"/>
    </source>
</evidence>
<evidence type="ECO:0000256" key="4">
    <source>
        <dbReference type="ARBA" id="ARBA00005175"/>
    </source>
</evidence>
<protein>
    <recommendedName>
        <fullName evidence="24">Acylglycerol kinase, mitochondrial</fullName>
        <ecNumber evidence="5">2.7.1.107</ecNumber>
        <ecNumber evidence="22">2.7.1.138</ecNumber>
        <ecNumber evidence="23">2.7.1.94</ecNumber>
    </recommendedName>
    <alternativeName>
        <fullName evidence="25">Multiple substrate lipid kinase</fullName>
    </alternativeName>
</protein>
<dbReference type="SUPFAM" id="SSF111331">
    <property type="entry name" value="NAD kinase/diacylglycerol kinase-like"/>
    <property type="match status" value="1"/>
</dbReference>
<evidence type="ECO:0000256" key="27">
    <source>
        <dbReference type="ARBA" id="ARBA00048034"/>
    </source>
</evidence>
<comment type="catalytic activity">
    <reaction evidence="20">
        <text>1-hexadecanoyl-sn-glycerol + ATP = 1-hexadecanoyl-sn-glycero-3-phosphate + ADP + H(+)</text>
        <dbReference type="Rhea" id="RHEA:43308"/>
        <dbReference type="ChEBI" id="CHEBI:15378"/>
        <dbReference type="ChEBI" id="CHEBI:30616"/>
        <dbReference type="ChEBI" id="CHEBI:57518"/>
        <dbReference type="ChEBI" id="CHEBI:75542"/>
        <dbReference type="ChEBI" id="CHEBI:456216"/>
    </reaction>
    <physiologicalReaction direction="left-to-right" evidence="20">
        <dbReference type="Rhea" id="RHEA:43309"/>
    </physiologicalReaction>
</comment>
<dbReference type="RefSeq" id="XP_014662025.1">
    <property type="nucleotide sequence ID" value="XM_014806539.1"/>
</dbReference>
<name>A0ABM1DQ04_PRICU</name>
<evidence type="ECO:0000256" key="20">
    <source>
        <dbReference type="ARBA" id="ARBA00024636"/>
    </source>
</evidence>
<evidence type="ECO:0000256" key="17">
    <source>
        <dbReference type="ARBA" id="ARBA00024505"/>
    </source>
</evidence>
<evidence type="ECO:0000256" key="1">
    <source>
        <dbReference type="ARBA" id="ARBA00001946"/>
    </source>
</evidence>
<proteinExistence type="inferred from homology"/>
<reference evidence="32" key="1">
    <citation type="submission" date="2025-08" db="UniProtKB">
        <authorList>
            <consortium name="RefSeq"/>
        </authorList>
    </citation>
    <scope>IDENTIFICATION</scope>
</reference>
<keyword evidence="31" id="KW-1185">Reference proteome</keyword>
<evidence type="ECO:0000256" key="24">
    <source>
        <dbReference type="ARBA" id="ARBA00026142"/>
    </source>
</evidence>
<evidence type="ECO:0000256" key="12">
    <source>
        <dbReference type="ARBA" id="ARBA00023128"/>
    </source>
</evidence>
<dbReference type="PANTHER" id="PTHR12358">
    <property type="entry name" value="SPHINGOSINE KINASE"/>
    <property type="match status" value="1"/>
</dbReference>
<evidence type="ECO:0000256" key="18">
    <source>
        <dbReference type="ARBA" id="ARBA00024512"/>
    </source>
</evidence>
<dbReference type="Gene3D" id="3.40.50.10330">
    <property type="entry name" value="Probable inorganic polyphosphate/atp-NAD kinase, domain 1"/>
    <property type="match status" value="1"/>
</dbReference>
<comment type="catalytic activity">
    <reaction evidence="27">
        <text>an N-acylsphing-4-enine + ATP = an N-acylsphing-4-enine 1-phosphate + ADP + H(+)</text>
        <dbReference type="Rhea" id="RHEA:17929"/>
        <dbReference type="ChEBI" id="CHEBI:15378"/>
        <dbReference type="ChEBI" id="CHEBI:30616"/>
        <dbReference type="ChEBI" id="CHEBI:52639"/>
        <dbReference type="ChEBI" id="CHEBI:57674"/>
        <dbReference type="ChEBI" id="CHEBI:456216"/>
        <dbReference type="EC" id="2.7.1.138"/>
    </reaction>
    <physiologicalReaction direction="left-to-right" evidence="27">
        <dbReference type="Rhea" id="RHEA:17930"/>
    </physiologicalReaction>
</comment>
<comment type="catalytic activity">
    <reaction evidence="28">
        <text>a monoacylglycerol + ATP = a monoacyl-sn-glycero-3-phosphate + ADP + H(+)</text>
        <dbReference type="Rhea" id="RHEA:19293"/>
        <dbReference type="ChEBI" id="CHEBI:15378"/>
        <dbReference type="ChEBI" id="CHEBI:17408"/>
        <dbReference type="ChEBI" id="CHEBI:30616"/>
        <dbReference type="ChEBI" id="CHEBI:77589"/>
        <dbReference type="ChEBI" id="CHEBI:456216"/>
        <dbReference type="EC" id="2.7.1.94"/>
    </reaction>
    <physiologicalReaction direction="left-to-right" evidence="28">
        <dbReference type="Rhea" id="RHEA:19294"/>
    </physiologicalReaction>
</comment>
<comment type="catalytic activity">
    <reaction evidence="15">
        <text>a 1,2-diacyl-sn-glycerol + ATP = a 1,2-diacyl-sn-glycero-3-phosphate + ADP + H(+)</text>
        <dbReference type="Rhea" id="RHEA:10272"/>
        <dbReference type="ChEBI" id="CHEBI:15378"/>
        <dbReference type="ChEBI" id="CHEBI:17815"/>
        <dbReference type="ChEBI" id="CHEBI:30616"/>
        <dbReference type="ChEBI" id="CHEBI:58608"/>
        <dbReference type="ChEBI" id="CHEBI:456216"/>
        <dbReference type="EC" id="2.7.1.107"/>
    </reaction>
    <physiologicalReaction direction="left-to-right" evidence="15">
        <dbReference type="Rhea" id="RHEA:10273"/>
    </physiologicalReaction>
</comment>
<accession>A0ABM1DQ04</accession>
<evidence type="ECO:0000256" key="2">
    <source>
        <dbReference type="ARBA" id="ARBA00004569"/>
    </source>
</evidence>
<keyword evidence="12" id="KW-0496">Mitochondrion</keyword>
<evidence type="ECO:0000256" key="5">
    <source>
        <dbReference type="ARBA" id="ARBA00012133"/>
    </source>
</evidence>
<comment type="cofactor">
    <cofactor evidence="1">
        <name>Mg(2+)</name>
        <dbReference type="ChEBI" id="CHEBI:18420"/>
    </cofactor>
</comment>
<dbReference type="PROSITE" id="PS50146">
    <property type="entry name" value="DAGK"/>
    <property type="match status" value="1"/>
</dbReference>
<evidence type="ECO:0000256" key="19">
    <source>
        <dbReference type="ARBA" id="ARBA00024556"/>
    </source>
</evidence>
<comment type="catalytic activity">
    <reaction evidence="29">
        <text>N-(hexanoyl)sphing-4-enine + ATP = N-hexanoylsphing-4-enine 1-phosphate + ADP + H(+)</text>
        <dbReference type="Rhea" id="RHEA:43312"/>
        <dbReference type="ChEBI" id="CHEBI:15378"/>
        <dbReference type="ChEBI" id="CHEBI:30616"/>
        <dbReference type="ChEBI" id="CHEBI:63867"/>
        <dbReference type="ChEBI" id="CHEBI:82959"/>
        <dbReference type="ChEBI" id="CHEBI:456216"/>
    </reaction>
    <physiologicalReaction direction="left-to-right" evidence="29">
        <dbReference type="Rhea" id="RHEA:43313"/>
    </physiologicalReaction>
</comment>
<evidence type="ECO:0000259" key="30">
    <source>
        <dbReference type="PROSITE" id="PS50146"/>
    </source>
</evidence>
<keyword evidence="7" id="KW-0547">Nucleotide-binding</keyword>
<feature type="domain" description="DAGKc" evidence="30">
    <location>
        <begin position="1"/>
        <end position="90"/>
    </location>
</feature>
<evidence type="ECO:0000256" key="29">
    <source>
        <dbReference type="ARBA" id="ARBA00048876"/>
    </source>
</evidence>
<evidence type="ECO:0000256" key="13">
    <source>
        <dbReference type="ARBA" id="ARBA00023136"/>
    </source>
</evidence>
<evidence type="ECO:0000256" key="10">
    <source>
        <dbReference type="ARBA" id="ARBA00022840"/>
    </source>
</evidence>
<comment type="subcellular location">
    <subcellularLocation>
        <location evidence="3">Mitochondrion inner membrane</location>
        <topology evidence="3">Peripheral membrane protein</topology>
    </subcellularLocation>
    <subcellularLocation>
        <location evidence="2">Mitochondrion intermembrane space</location>
    </subcellularLocation>
</comment>
<evidence type="ECO:0000256" key="23">
    <source>
        <dbReference type="ARBA" id="ARBA00026098"/>
    </source>
</evidence>
<evidence type="ECO:0000313" key="32">
    <source>
        <dbReference type="RefSeq" id="XP_014662025.1"/>
    </source>
</evidence>
<evidence type="ECO:0000256" key="26">
    <source>
        <dbReference type="ARBA" id="ARBA00044480"/>
    </source>
</evidence>
<evidence type="ECO:0000256" key="28">
    <source>
        <dbReference type="ARBA" id="ARBA00048663"/>
    </source>
</evidence>
<keyword evidence="13" id="KW-0472">Membrane</keyword>
<dbReference type="Pfam" id="PF00781">
    <property type="entry name" value="DAGK_cat"/>
    <property type="match status" value="1"/>
</dbReference>
<dbReference type="InterPro" id="IPR001206">
    <property type="entry name" value="Diacylglycerol_kinase_cat_dom"/>
</dbReference>
<comment type="catalytic activity">
    <reaction evidence="26">
        <text>a 2-acylglycerol + ATP = a 2-acyl-sn-glycerol 3-phosphate + ADP + H(+)</text>
        <dbReference type="Rhea" id="RHEA:39847"/>
        <dbReference type="ChEBI" id="CHEBI:15378"/>
        <dbReference type="ChEBI" id="CHEBI:17389"/>
        <dbReference type="ChEBI" id="CHEBI:30616"/>
        <dbReference type="ChEBI" id="CHEBI:64982"/>
        <dbReference type="ChEBI" id="CHEBI:456216"/>
    </reaction>
    <physiologicalReaction direction="left-to-right" evidence="26">
        <dbReference type="Rhea" id="RHEA:39848"/>
    </physiologicalReaction>
</comment>
<evidence type="ECO:0000256" key="22">
    <source>
        <dbReference type="ARBA" id="ARBA00026096"/>
    </source>
</evidence>
<evidence type="ECO:0000256" key="15">
    <source>
        <dbReference type="ARBA" id="ARBA00023411"/>
    </source>
</evidence>
<comment type="catalytic activity">
    <reaction evidence="16">
        <text>1-(5Z,8Z,11Z,14Z-eicosatetraenoyl)-sn-glycerol + ATP = 1-(5Z,8Z,11Z,14Z-eicosatetraenoyl)-sn-glycero-3-phosphate + ADP + H(+)</text>
        <dbReference type="Rhea" id="RHEA:43328"/>
        <dbReference type="ChEBI" id="CHEBI:15378"/>
        <dbReference type="ChEBI" id="CHEBI:30616"/>
        <dbReference type="ChEBI" id="CHEBI:34071"/>
        <dbReference type="ChEBI" id="CHEBI:74938"/>
        <dbReference type="ChEBI" id="CHEBI:456216"/>
    </reaction>
    <physiologicalReaction direction="left-to-right" evidence="16">
        <dbReference type="Rhea" id="RHEA:43329"/>
    </physiologicalReaction>
</comment>
<dbReference type="Pfam" id="PF19712">
    <property type="entry name" value="AGK_C"/>
    <property type="match status" value="1"/>
</dbReference>
<dbReference type="EC" id="2.7.1.138" evidence="22"/>
<evidence type="ECO:0000256" key="14">
    <source>
        <dbReference type="ARBA" id="ARBA00023371"/>
    </source>
</evidence>
<evidence type="ECO:0000256" key="11">
    <source>
        <dbReference type="ARBA" id="ARBA00023098"/>
    </source>
</evidence>
<comment type="catalytic activity">
    <reaction evidence="18">
        <text>a 1-acyl-sn-glycerol + ATP = a 1-acyl-sn-glycero-3-phosphate + ADP + H(+)</text>
        <dbReference type="Rhea" id="RHEA:33747"/>
        <dbReference type="ChEBI" id="CHEBI:15378"/>
        <dbReference type="ChEBI" id="CHEBI:30616"/>
        <dbReference type="ChEBI" id="CHEBI:57970"/>
        <dbReference type="ChEBI" id="CHEBI:64683"/>
        <dbReference type="ChEBI" id="CHEBI:456216"/>
    </reaction>
    <physiologicalReaction direction="left-to-right" evidence="18">
        <dbReference type="Rhea" id="RHEA:33748"/>
    </physiologicalReaction>
</comment>
<evidence type="ECO:0000256" key="16">
    <source>
        <dbReference type="ARBA" id="ARBA00024483"/>
    </source>
</evidence>
<comment type="similarity">
    <text evidence="21">Belongs to the AGK family.</text>
</comment>
<evidence type="ECO:0000256" key="8">
    <source>
        <dbReference type="ARBA" id="ARBA00022777"/>
    </source>
</evidence>
<dbReference type="InterPro" id="IPR045579">
    <property type="entry name" value="AGK_C"/>
</dbReference>
<comment type="catalytic activity">
    <reaction evidence="14">
        <text>1,2-di-(9Z-octadecenoyl)-sn-glycerol + ATP = 1,2-di-(9Z-octadecenoyl)-sn-glycero-3-phosphate + ADP + H(+)</text>
        <dbReference type="Rhea" id="RHEA:40327"/>
        <dbReference type="ChEBI" id="CHEBI:15378"/>
        <dbReference type="ChEBI" id="CHEBI:30616"/>
        <dbReference type="ChEBI" id="CHEBI:52333"/>
        <dbReference type="ChEBI" id="CHEBI:74546"/>
        <dbReference type="ChEBI" id="CHEBI:456216"/>
    </reaction>
    <physiologicalReaction direction="left-to-right" evidence="14">
        <dbReference type="Rhea" id="RHEA:40328"/>
    </physiologicalReaction>
</comment>
<dbReference type="PANTHER" id="PTHR12358:SF31">
    <property type="entry name" value="ACYLGLYCEROL KINASE, MITOCHONDRIAL"/>
    <property type="match status" value="1"/>
</dbReference>